<evidence type="ECO:0000313" key="1">
    <source>
        <dbReference type="EMBL" id="THG92225.1"/>
    </source>
</evidence>
<comment type="caution">
    <text evidence="1">The sequence shown here is derived from an EMBL/GenBank/DDBJ whole genome shotgun (WGS) entry which is preliminary data.</text>
</comment>
<evidence type="ECO:0000313" key="2">
    <source>
        <dbReference type="Proteomes" id="UP000297014"/>
    </source>
</evidence>
<dbReference type="EMBL" id="JALP01000011">
    <property type="protein sequence ID" value="THG92225.1"/>
    <property type="molecule type" value="Genomic_DNA"/>
</dbReference>
<organism evidence="1 2">
    <name type="scientific">Alkalihalobacillus alcalophilus ATCC 27647 = CGMCC 1.3604</name>
    <dbReference type="NCBI Taxonomy" id="1218173"/>
    <lineage>
        <taxon>Bacteria</taxon>
        <taxon>Bacillati</taxon>
        <taxon>Bacillota</taxon>
        <taxon>Bacilli</taxon>
        <taxon>Bacillales</taxon>
        <taxon>Bacillaceae</taxon>
        <taxon>Alkalihalobacillus</taxon>
    </lineage>
</organism>
<name>A0A4S4K3J2_ALKAL</name>
<gene>
    <name evidence="1" type="ORF">AJ85_14185</name>
</gene>
<proteinExistence type="predicted"/>
<accession>A0A4S4K3J2</accession>
<dbReference type="AlphaFoldDB" id="A0A4S4K3J2"/>
<protein>
    <submittedName>
        <fullName evidence="1">Uncharacterized protein</fullName>
    </submittedName>
</protein>
<reference evidence="1 2" key="1">
    <citation type="submission" date="2014-01" db="EMBL/GenBank/DDBJ databases">
        <title>Draft genome sequencing of Bacillus alcalophilus CGMCC 1.3604.</title>
        <authorList>
            <person name="Yang J."/>
            <person name="Diao L."/>
            <person name="Yang S."/>
        </authorList>
    </citation>
    <scope>NUCLEOTIDE SEQUENCE [LARGE SCALE GENOMIC DNA]</scope>
    <source>
        <strain evidence="1 2">CGMCC 1.3604</strain>
    </source>
</reference>
<dbReference type="Proteomes" id="UP000297014">
    <property type="component" value="Unassembled WGS sequence"/>
</dbReference>
<sequence length="53" mass="6220">MRRQIRTLRGASAKVPKGHNEWSINPLTMIILRFFRLIKSYTNKEGDNYAGNR</sequence>